<comment type="caution">
    <text evidence="1">The sequence shown here is derived from an EMBL/GenBank/DDBJ whole genome shotgun (WGS) entry which is preliminary data.</text>
</comment>
<keyword evidence="2" id="KW-1185">Reference proteome</keyword>
<feature type="non-terminal residue" evidence="1">
    <location>
        <position position="82"/>
    </location>
</feature>
<name>A0A8J2P923_9HEXA</name>
<dbReference type="EMBL" id="CAJVCH010441687">
    <property type="protein sequence ID" value="CAG7819191.1"/>
    <property type="molecule type" value="Genomic_DNA"/>
</dbReference>
<evidence type="ECO:0000313" key="1">
    <source>
        <dbReference type="EMBL" id="CAG7819191.1"/>
    </source>
</evidence>
<proteinExistence type="predicted"/>
<sequence>GPDAVFLTEWSKVPLKHFVTHENFLMKGHMFSCNIEIVNCLSVPLRNRNRWYCNSENNTFLSMEILPLHRESFFASDHMNLK</sequence>
<organism evidence="1 2">
    <name type="scientific">Allacma fusca</name>
    <dbReference type="NCBI Taxonomy" id="39272"/>
    <lineage>
        <taxon>Eukaryota</taxon>
        <taxon>Metazoa</taxon>
        <taxon>Ecdysozoa</taxon>
        <taxon>Arthropoda</taxon>
        <taxon>Hexapoda</taxon>
        <taxon>Collembola</taxon>
        <taxon>Symphypleona</taxon>
        <taxon>Sminthuridae</taxon>
        <taxon>Allacma</taxon>
    </lineage>
</organism>
<protein>
    <submittedName>
        <fullName evidence="1">Uncharacterized protein</fullName>
    </submittedName>
</protein>
<feature type="non-terminal residue" evidence="1">
    <location>
        <position position="1"/>
    </location>
</feature>
<dbReference type="Proteomes" id="UP000708208">
    <property type="component" value="Unassembled WGS sequence"/>
</dbReference>
<evidence type="ECO:0000313" key="2">
    <source>
        <dbReference type="Proteomes" id="UP000708208"/>
    </source>
</evidence>
<gene>
    <name evidence="1" type="ORF">AFUS01_LOCUS29653</name>
</gene>
<dbReference type="AlphaFoldDB" id="A0A8J2P923"/>
<accession>A0A8J2P923</accession>
<reference evidence="1" key="1">
    <citation type="submission" date="2021-06" db="EMBL/GenBank/DDBJ databases">
        <authorList>
            <person name="Hodson N. C."/>
            <person name="Mongue J. A."/>
            <person name="Jaron S. K."/>
        </authorList>
    </citation>
    <scope>NUCLEOTIDE SEQUENCE</scope>
</reference>